<feature type="transmembrane region" description="Helical" evidence="10">
    <location>
        <begin position="12"/>
        <end position="32"/>
    </location>
</feature>
<evidence type="ECO:0000256" key="3">
    <source>
        <dbReference type="ARBA" id="ARBA00021717"/>
    </source>
</evidence>
<comment type="subcellular location">
    <subcellularLocation>
        <location evidence="10">Cell membrane</location>
        <topology evidence="10">Multi-pass membrane protein</topology>
    </subcellularLocation>
    <subcellularLocation>
        <location evidence="10">Bacterial flagellum basal body</location>
    </subcellularLocation>
</comment>
<evidence type="ECO:0000256" key="2">
    <source>
        <dbReference type="ARBA" id="ARBA00009772"/>
    </source>
</evidence>
<dbReference type="GO" id="GO:0005886">
    <property type="term" value="C:plasma membrane"/>
    <property type="evidence" value="ECO:0007669"/>
    <property type="project" value="UniProtKB-SubCell"/>
</dbReference>
<comment type="similarity">
    <text evidence="2 10">Belongs to the FliR/MopE/SpaR family.</text>
</comment>
<dbReference type="InterPro" id="IPR006303">
    <property type="entry name" value="FliR"/>
</dbReference>
<evidence type="ECO:0000256" key="7">
    <source>
        <dbReference type="ARBA" id="ARBA00023136"/>
    </source>
</evidence>
<proteinExistence type="inferred from homology"/>
<feature type="transmembrane region" description="Helical" evidence="10">
    <location>
        <begin position="66"/>
        <end position="91"/>
    </location>
</feature>
<dbReference type="PRINTS" id="PR00953">
    <property type="entry name" value="TYPE3IMRPROT"/>
</dbReference>
<evidence type="ECO:0000256" key="8">
    <source>
        <dbReference type="ARBA" id="ARBA00023143"/>
    </source>
</evidence>
<keyword evidence="5 10" id="KW-0812">Transmembrane</keyword>
<name>A0A1H9Q5J5_9BACI</name>
<protein>
    <recommendedName>
        <fullName evidence="3 9">Flagellar biosynthetic protein FliR</fullName>
    </recommendedName>
</protein>
<evidence type="ECO:0000256" key="4">
    <source>
        <dbReference type="ARBA" id="ARBA00022475"/>
    </source>
</evidence>
<evidence type="ECO:0000313" key="11">
    <source>
        <dbReference type="EMBL" id="SER55704.1"/>
    </source>
</evidence>
<keyword evidence="12" id="KW-1185">Reference proteome</keyword>
<keyword evidence="7 10" id="KW-0472">Membrane</keyword>
<dbReference type="GO" id="GO:0006605">
    <property type="term" value="P:protein targeting"/>
    <property type="evidence" value="ECO:0007669"/>
    <property type="project" value="UniProtKB-UniRule"/>
</dbReference>
<dbReference type="PANTHER" id="PTHR30065:SF1">
    <property type="entry name" value="SURFACE PRESENTATION OF ANTIGENS PROTEIN SPAR"/>
    <property type="match status" value="1"/>
</dbReference>
<dbReference type="GO" id="GO:0009425">
    <property type="term" value="C:bacterial-type flagellum basal body"/>
    <property type="evidence" value="ECO:0007669"/>
    <property type="project" value="UniProtKB-SubCell"/>
</dbReference>
<feature type="transmembrane region" description="Helical" evidence="10">
    <location>
        <begin position="124"/>
        <end position="150"/>
    </location>
</feature>
<dbReference type="InterPro" id="IPR002010">
    <property type="entry name" value="T3SS_IM_R"/>
</dbReference>
<evidence type="ECO:0000256" key="5">
    <source>
        <dbReference type="ARBA" id="ARBA00022692"/>
    </source>
</evidence>
<dbReference type="RefSeq" id="WP_093071813.1">
    <property type="nucleotide sequence ID" value="NZ_FOGV01000002.1"/>
</dbReference>
<accession>A0A1H9Q5J5</accession>
<feature type="transmembrane region" description="Helical" evidence="10">
    <location>
        <begin position="212"/>
        <end position="236"/>
    </location>
</feature>
<keyword evidence="11" id="KW-0966">Cell projection</keyword>
<reference evidence="12" key="1">
    <citation type="submission" date="2016-10" db="EMBL/GenBank/DDBJ databases">
        <authorList>
            <person name="de Groot N.N."/>
        </authorList>
    </citation>
    <scope>NUCLEOTIDE SEQUENCE [LARGE SCALE GENOMIC DNA]</scope>
    <source>
        <strain evidence="12">10nlg</strain>
    </source>
</reference>
<feature type="transmembrane region" description="Helical" evidence="10">
    <location>
        <begin position="170"/>
        <end position="200"/>
    </location>
</feature>
<evidence type="ECO:0000256" key="6">
    <source>
        <dbReference type="ARBA" id="ARBA00022989"/>
    </source>
</evidence>
<feature type="transmembrane region" description="Helical" evidence="10">
    <location>
        <begin position="39"/>
        <end position="60"/>
    </location>
</feature>
<keyword evidence="6 10" id="KW-1133">Transmembrane helix</keyword>
<comment type="function">
    <text evidence="1 10">Role in flagellar biosynthesis.</text>
</comment>
<dbReference type="NCBIfam" id="TIGR01400">
    <property type="entry name" value="fliR"/>
    <property type="match status" value="1"/>
</dbReference>
<dbReference type="Pfam" id="PF01311">
    <property type="entry name" value="Bac_export_1"/>
    <property type="match status" value="1"/>
</dbReference>
<evidence type="ECO:0000256" key="9">
    <source>
        <dbReference type="NCBIfam" id="TIGR01400"/>
    </source>
</evidence>
<evidence type="ECO:0000256" key="1">
    <source>
        <dbReference type="ARBA" id="ARBA00002578"/>
    </source>
</evidence>
<dbReference type="PANTHER" id="PTHR30065">
    <property type="entry name" value="FLAGELLAR BIOSYNTHETIC PROTEIN FLIR"/>
    <property type="match status" value="1"/>
</dbReference>
<dbReference type="STRING" id="1464123.SAMN05444126_102145"/>
<sequence>MTELDLFEWFPAFLLILVRLTAFFMTLPFFAYENIPGRLKIGIALFLAWIVFITGDWPVFAINYEFVLFILKEALVGLTVGLIATILLYAIQVAGGLMDLKLGFLIANVIDPQTGTQSPMIGSYLYTFAMMFLLATNAHHLLIDGAFYSFQFIPLEQIYLPFDDENYVQYIATTFNTMFLIAFQMSLPIVGSIFLVDVALGMIARTVPQVNVFVVGLPLKIFLGFIMMFLTMAPFFMLVQNLMDTTIETMRTLMEIYGGV</sequence>
<evidence type="ECO:0000313" key="12">
    <source>
        <dbReference type="Proteomes" id="UP000199318"/>
    </source>
</evidence>
<keyword evidence="8 10" id="KW-0975">Bacterial flagellum</keyword>
<keyword evidence="11" id="KW-0969">Cilium</keyword>
<dbReference type="AlphaFoldDB" id="A0A1H9Q5J5"/>
<dbReference type="GO" id="GO:0044780">
    <property type="term" value="P:bacterial-type flagellum assembly"/>
    <property type="evidence" value="ECO:0007669"/>
    <property type="project" value="UniProtKB-UniRule"/>
</dbReference>
<dbReference type="OrthoDB" id="9807748at2"/>
<keyword evidence="11" id="KW-0282">Flagellum</keyword>
<dbReference type="Proteomes" id="UP000199318">
    <property type="component" value="Unassembled WGS sequence"/>
</dbReference>
<keyword evidence="4 10" id="KW-1003">Cell membrane</keyword>
<evidence type="ECO:0000256" key="10">
    <source>
        <dbReference type="RuleBase" id="RU362071"/>
    </source>
</evidence>
<organism evidence="11 12">
    <name type="scientific">Salisediminibacterium halotolerans</name>
    <dbReference type="NCBI Taxonomy" id="517425"/>
    <lineage>
        <taxon>Bacteria</taxon>
        <taxon>Bacillati</taxon>
        <taxon>Bacillota</taxon>
        <taxon>Bacilli</taxon>
        <taxon>Bacillales</taxon>
        <taxon>Bacillaceae</taxon>
        <taxon>Salisediminibacterium</taxon>
    </lineage>
</organism>
<gene>
    <name evidence="11" type="ORF">SAMN05444126_102145</name>
</gene>
<comment type="caution">
    <text evidence="11">The sequence shown here is derived from an EMBL/GenBank/DDBJ whole genome shotgun (WGS) entry which is preliminary data.</text>
</comment>
<dbReference type="EMBL" id="FOGV01000002">
    <property type="protein sequence ID" value="SER55704.1"/>
    <property type="molecule type" value="Genomic_DNA"/>
</dbReference>